<dbReference type="SUPFAM" id="SSF102705">
    <property type="entry name" value="NIF3 (NGG1p interacting factor 3)-like"/>
    <property type="match status" value="1"/>
</dbReference>
<dbReference type="Gene3D" id="3.40.1390.30">
    <property type="entry name" value="NIF3 (NGG1p interacting factor 3)-like"/>
    <property type="match status" value="1"/>
</dbReference>
<organism evidence="2 3">
    <name type="scientific">Occallatibacter riparius</name>
    <dbReference type="NCBI Taxonomy" id="1002689"/>
    <lineage>
        <taxon>Bacteria</taxon>
        <taxon>Pseudomonadati</taxon>
        <taxon>Acidobacteriota</taxon>
        <taxon>Terriglobia</taxon>
        <taxon>Terriglobales</taxon>
        <taxon>Acidobacteriaceae</taxon>
        <taxon>Occallatibacter</taxon>
    </lineage>
</organism>
<accession>A0A9J7BPQ0</accession>
<evidence type="ECO:0000313" key="2">
    <source>
        <dbReference type="EMBL" id="UWZ84505.1"/>
    </source>
</evidence>
<feature type="signal peptide" evidence="1">
    <location>
        <begin position="1"/>
        <end position="29"/>
    </location>
</feature>
<protein>
    <submittedName>
        <fullName evidence="2">Nif3-like dinuclear metal center hexameric protein</fullName>
    </submittedName>
</protein>
<dbReference type="KEGG" id="orp:MOP44_00885"/>
<keyword evidence="3" id="KW-1185">Reference proteome</keyword>
<dbReference type="InterPro" id="IPR036069">
    <property type="entry name" value="DUF34/NIF3_sf"/>
</dbReference>
<feature type="chain" id="PRO_5039918947" evidence="1">
    <location>
        <begin position="30"/>
        <end position="319"/>
    </location>
</feature>
<evidence type="ECO:0000313" key="3">
    <source>
        <dbReference type="Proteomes" id="UP001059380"/>
    </source>
</evidence>
<dbReference type="AlphaFoldDB" id="A0A9J7BPQ0"/>
<sequence length="319" mass="35732">MPISRRMFSQGAGAAMLLKCSLASAYASASGSLTAEQIVQRIMQKMDSDGIKWPTNFPWRPTDGFKYGAPATPVTGIAFTFQATFDVLKKAVQAKKNFVITHERMFWDHIDDVGTLQHDKQFEVAGSLETDPVFIAKRRFCEQNNLVVWRFHDHQHMLKPDPIMQGLITRLDWQNYIVPVQGQMIPIAFEIPPAPLKDVARHVARSLDSPSMRVIGDPNLPVKRVGLGAHKLVEILKPLQTCDVVLMSEAQDCDAFPYLRDGISLGLPHPKGLIAINHERFEEWGEQDAPAWLGPLVPEVPVDFISSGDPYWVLPEKSV</sequence>
<proteinExistence type="predicted"/>
<name>A0A9J7BPQ0_9BACT</name>
<keyword evidence="1" id="KW-0732">Signal</keyword>
<dbReference type="RefSeq" id="WP_260794010.1">
    <property type="nucleotide sequence ID" value="NZ_CP093313.1"/>
</dbReference>
<dbReference type="EMBL" id="CP093313">
    <property type="protein sequence ID" value="UWZ84505.1"/>
    <property type="molecule type" value="Genomic_DNA"/>
</dbReference>
<gene>
    <name evidence="2" type="ORF">MOP44_00885</name>
</gene>
<evidence type="ECO:0000256" key="1">
    <source>
        <dbReference type="SAM" id="SignalP"/>
    </source>
</evidence>
<reference evidence="2" key="1">
    <citation type="submission" date="2021-04" db="EMBL/GenBank/DDBJ databases">
        <title>Phylogenetic analysis of Acidobacteriaceae.</title>
        <authorList>
            <person name="Qiu L."/>
            <person name="Zhang Q."/>
        </authorList>
    </citation>
    <scope>NUCLEOTIDE SEQUENCE</scope>
    <source>
        <strain evidence="2">DSM 25168</strain>
    </source>
</reference>
<dbReference type="Proteomes" id="UP001059380">
    <property type="component" value="Chromosome"/>
</dbReference>